<keyword evidence="1" id="KW-1133">Transmembrane helix</keyword>
<dbReference type="EMBL" id="BMFJ01000001">
    <property type="protein sequence ID" value="GGE29643.1"/>
    <property type="molecule type" value="Genomic_DNA"/>
</dbReference>
<organism evidence="2 3">
    <name type="scientific">Primorskyibacter flagellatus</name>
    <dbReference type="NCBI Taxonomy" id="1387277"/>
    <lineage>
        <taxon>Bacteria</taxon>
        <taxon>Pseudomonadati</taxon>
        <taxon>Pseudomonadota</taxon>
        <taxon>Alphaproteobacteria</taxon>
        <taxon>Rhodobacterales</taxon>
        <taxon>Roseobacteraceae</taxon>
        <taxon>Primorskyibacter</taxon>
    </lineage>
</organism>
<keyword evidence="1" id="KW-0812">Transmembrane</keyword>
<dbReference type="RefSeq" id="WP_188477233.1">
    <property type="nucleotide sequence ID" value="NZ_BMFJ01000001.1"/>
</dbReference>
<keyword evidence="3" id="KW-1185">Reference proteome</keyword>
<evidence type="ECO:0000256" key="1">
    <source>
        <dbReference type="SAM" id="Phobius"/>
    </source>
</evidence>
<dbReference type="AlphaFoldDB" id="A0A917EEN5"/>
<reference evidence="3" key="1">
    <citation type="journal article" date="2019" name="Int. J. Syst. Evol. Microbiol.">
        <title>The Global Catalogue of Microorganisms (GCM) 10K type strain sequencing project: providing services to taxonomists for standard genome sequencing and annotation.</title>
        <authorList>
            <consortium name="The Broad Institute Genomics Platform"/>
            <consortium name="The Broad Institute Genome Sequencing Center for Infectious Disease"/>
            <person name="Wu L."/>
            <person name="Ma J."/>
        </authorList>
    </citation>
    <scope>NUCLEOTIDE SEQUENCE [LARGE SCALE GENOMIC DNA]</scope>
    <source>
        <strain evidence="3">CGMCC 1.12664</strain>
    </source>
</reference>
<proteinExistence type="predicted"/>
<evidence type="ECO:0000313" key="3">
    <source>
        <dbReference type="Proteomes" id="UP000612855"/>
    </source>
</evidence>
<feature type="transmembrane region" description="Helical" evidence="1">
    <location>
        <begin position="62"/>
        <end position="85"/>
    </location>
</feature>
<name>A0A917EEN5_9RHOB</name>
<evidence type="ECO:0000313" key="2">
    <source>
        <dbReference type="EMBL" id="GGE29643.1"/>
    </source>
</evidence>
<dbReference type="Proteomes" id="UP000612855">
    <property type="component" value="Unassembled WGS sequence"/>
</dbReference>
<evidence type="ECO:0008006" key="4">
    <source>
        <dbReference type="Google" id="ProtNLM"/>
    </source>
</evidence>
<gene>
    <name evidence="2" type="ORF">GCM10011360_17130</name>
</gene>
<comment type="caution">
    <text evidence="2">The sequence shown here is derived from an EMBL/GenBank/DDBJ whole genome shotgun (WGS) entry which is preliminary data.</text>
</comment>
<protein>
    <recommendedName>
        <fullName evidence="4">Dihydroorotate dehydrogenase</fullName>
    </recommendedName>
</protein>
<keyword evidence="1" id="KW-0472">Membrane</keyword>
<sequence>MTDHDRKPDDLDIYFDAARSAAPALSPAALDRMTAQALAVQKEFAAPPVARRAPRRGLLGQLLATLGGWPAVAGLATAGVAGIWIGATPPAMLINIAVDVGAVSDTAEDDLYLVDTQPAYVLSLDLTEGS</sequence>
<accession>A0A917EEN5</accession>